<gene>
    <name evidence="2" type="ORF">A5634_01375</name>
</gene>
<keyword evidence="1" id="KW-1133">Transmembrane helix</keyword>
<evidence type="ECO:0000313" key="3">
    <source>
        <dbReference type="Proteomes" id="UP000093928"/>
    </source>
</evidence>
<dbReference type="Proteomes" id="UP000093928">
    <property type="component" value="Unassembled WGS sequence"/>
</dbReference>
<dbReference type="InterPro" id="IPR025323">
    <property type="entry name" value="DUF4229"/>
</dbReference>
<evidence type="ECO:0008006" key="4">
    <source>
        <dbReference type="Google" id="ProtNLM"/>
    </source>
</evidence>
<keyword evidence="1" id="KW-0812">Transmembrane</keyword>
<sequence length="115" mass="12292">MSEAPSDKPVRVPTVGRGIVDVLMYVTARLLLVAVITGVIYGLARVLGVVDFPLVVAALGGLVISMPLGMWVFGPLRRRATTTLAAAGERRRAERAQLQARLRGEPAPDATRDES</sequence>
<evidence type="ECO:0000256" key="1">
    <source>
        <dbReference type="SAM" id="Phobius"/>
    </source>
</evidence>
<protein>
    <recommendedName>
        <fullName evidence="4">DUF4229 domain-containing protein</fullName>
    </recommendedName>
</protein>
<organism evidence="2 3">
    <name type="scientific">Mycobacterium asiaticum</name>
    <dbReference type="NCBI Taxonomy" id="1790"/>
    <lineage>
        <taxon>Bacteria</taxon>
        <taxon>Bacillati</taxon>
        <taxon>Actinomycetota</taxon>
        <taxon>Actinomycetes</taxon>
        <taxon>Mycobacteriales</taxon>
        <taxon>Mycobacteriaceae</taxon>
        <taxon>Mycobacterium</taxon>
    </lineage>
</organism>
<comment type="caution">
    <text evidence="2">The sequence shown here is derived from an EMBL/GenBank/DDBJ whole genome shotgun (WGS) entry which is preliminary data.</text>
</comment>
<feature type="transmembrane region" description="Helical" evidence="1">
    <location>
        <begin position="50"/>
        <end position="73"/>
    </location>
</feature>
<feature type="transmembrane region" description="Helical" evidence="1">
    <location>
        <begin position="22"/>
        <end position="44"/>
    </location>
</feature>
<dbReference type="RefSeq" id="WP_065143563.1">
    <property type="nucleotide sequence ID" value="NZ_LZLS01000079.1"/>
</dbReference>
<dbReference type="Pfam" id="PF14012">
    <property type="entry name" value="DUF4229"/>
    <property type="match status" value="1"/>
</dbReference>
<keyword evidence="1" id="KW-0472">Membrane</keyword>
<name>A0A1A3P702_MYCAS</name>
<reference evidence="2 3" key="1">
    <citation type="submission" date="2016-06" db="EMBL/GenBank/DDBJ databases">
        <authorList>
            <person name="Kjaerup R.B."/>
            <person name="Dalgaard T.S."/>
            <person name="Juul-Madsen H.R."/>
        </authorList>
    </citation>
    <scope>NUCLEOTIDE SEQUENCE [LARGE SCALE GENOMIC DNA]</scope>
    <source>
        <strain evidence="2 3">1165133.8</strain>
    </source>
</reference>
<accession>A0A1A3P702</accession>
<evidence type="ECO:0000313" key="2">
    <source>
        <dbReference type="EMBL" id="OBK28367.1"/>
    </source>
</evidence>
<proteinExistence type="predicted"/>
<dbReference type="EMBL" id="LZLS01000079">
    <property type="protein sequence ID" value="OBK28367.1"/>
    <property type="molecule type" value="Genomic_DNA"/>
</dbReference>
<dbReference type="AlphaFoldDB" id="A0A1A3P702"/>